<dbReference type="AlphaFoldDB" id="A0A5C6VB18"/>
<dbReference type="RefSeq" id="WP_147013313.1">
    <property type="nucleotide sequence ID" value="NZ_VORB01000002.1"/>
</dbReference>
<keyword evidence="2" id="KW-1185">Reference proteome</keyword>
<evidence type="ECO:0000313" key="2">
    <source>
        <dbReference type="Proteomes" id="UP000321168"/>
    </source>
</evidence>
<evidence type="ECO:0000313" key="1">
    <source>
        <dbReference type="EMBL" id="TXC82110.1"/>
    </source>
</evidence>
<dbReference type="EMBL" id="VORB01000002">
    <property type="protein sequence ID" value="TXC82110.1"/>
    <property type="molecule type" value="Genomic_DNA"/>
</dbReference>
<organism evidence="1 2">
    <name type="scientific">Luteibaculum oceani</name>
    <dbReference type="NCBI Taxonomy" id="1294296"/>
    <lineage>
        <taxon>Bacteria</taxon>
        <taxon>Pseudomonadati</taxon>
        <taxon>Bacteroidota</taxon>
        <taxon>Flavobacteriia</taxon>
        <taxon>Flavobacteriales</taxon>
        <taxon>Luteibaculaceae</taxon>
        <taxon>Luteibaculum</taxon>
    </lineage>
</organism>
<reference evidence="1 2" key="1">
    <citation type="submission" date="2019-08" db="EMBL/GenBank/DDBJ databases">
        <title>Genome of Luteibaculum oceani JCM 18817.</title>
        <authorList>
            <person name="Bowman J.P."/>
        </authorList>
    </citation>
    <scope>NUCLEOTIDE SEQUENCE [LARGE SCALE GENOMIC DNA]</scope>
    <source>
        <strain evidence="1 2">JCM 18817</strain>
    </source>
</reference>
<accession>A0A5C6VB18</accession>
<proteinExistence type="predicted"/>
<evidence type="ECO:0008006" key="3">
    <source>
        <dbReference type="Google" id="ProtNLM"/>
    </source>
</evidence>
<dbReference type="OrthoDB" id="1039448at2"/>
<gene>
    <name evidence="1" type="ORF">FRX97_03175</name>
</gene>
<sequence length="286" mass="34509">MRIFLFIVGLIIFSTTHAQRIKRKKEFKKGEFIEYQYFKNENKEIVKHGTYEHFLFYSSENKVCIEKGLYIDNEKKGNWTYYDVSGDSIFGYNFTNDKITFINLESKFTYPTYYFNGMGRFGSCHYYSQERYPDEQNIYPPIPLGNYTDFYDCIYKSLIKAMQEDGFYASNLRDFFWQENHVGFIEFSIDAYGNTEKLKLIGIPDSYKERMKELILEEDLRWIPAIQANGKTTFYNFRIPFIAGFIKDEVYGDRAQYYSFSLFNKPEEYKWYNKENYYRAFNIEED</sequence>
<comment type="caution">
    <text evidence="1">The sequence shown here is derived from an EMBL/GenBank/DDBJ whole genome shotgun (WGS) entry which is preliminary data.</text>
</comment>
<name>A0A5C6VB18_9FLAO</name>
<dbReference type="Proteomes" id="UP000321168">
    <property type="component" value="Unassembled WGS sequence"/>
</dbReference>
<protein>
    <recommendedName>
        <fullName evidence="3">TonB C-terminal domain-containing protein</fullName>
    </recommendedName>
</protein>